<sequence length="213" mass="23258">MRGAPQLDTPAAFHASDRHLGAAAHSRRLWTSQRSSAETTRLRPRLLVRTAGVRWVEYSRGRRSSLAFLFVSPDARACQRASSSHSVSARARANPRAPVLPSSELAANRASNRITAGNARTTTNNRIILIAPPPPPHWKLASVHRLRTPSPPARKPARAPVFPSSELAANRASNRNTRATHALFTYGMLVGASPGWKNTVHDPASLRNVRQPD</sequence>
<evidence type="ECO:0000313" key="1">
    <source>
        <dbReference type="EMBL" id="ETW82548.1"/>
    </source>
</evidence>
<name>W4K9U2_HETIT</name>
<dbReference type="GeneID" id="20676039"/>
<dbReference type="HOGENOM" id="CLU_1294560_0_0_1"/>
<proteinExistence type="predicted"/>
<protein>
    <submittedName>
        <fullName evidence="1">Uncharacterized protein</fullName>
    </submittedName>
</protein>
<dbReference type="Proteomes" id="UP000030671">
    <property type="component" value="Unassembled WGS sequence"/>
</dbReference>
<evidence type="ECO:0000313" key="2">
    <source>
        <dbReference type="Proteomes" id="UP000030671"/>
    </source>
</evidence>
<dbReference type="InParanoid" id="W4K9U2"/>
<reference evidence="1 2" key="1">
    <citation type="journal article" date="2012" name="New Phytol.">
        <title>Insight into trade-off between wood decay and parasitism from the genome of a fungal forest pathogen.</title>
        <authorList>
            <person name="Olson A."/>
            <person name="Aerts A."/>
            <person name="Asiegbu F."/>
            <person name="Belbahri L."/>
            <person name="Bouzid O."/>
            <person name="Broberg A."/>
            <person name="Canback B."/>
            <person name="Coutinho P.M."/>
            <person name="Cullen D."/>
            <person name="Dalman K."/>
            <person name="Deflorio G."/>
            <person name="van Diepen L.T."/>
            <person name="Dunand C."/>
            <person name="Duplessis S."/>
            <person name="Durling M."/>
            <person name="Gonthier P."/>
            <person name="Grimwood J."/>
            <person name="Fossdal C.G."/>
            <person name="Hansson D."/>
            <person name="Henrissat B."/>
            <person name="Hietala A."/>
            <person name="Himmelstrand K."/>
            <person name="Hoffmeister D."/>
            <person name="Hogberg N."/>
            <person name="James T.Y."/>
            <person name="Karlsson M."/>
            <person name="Kohler A."/>
            <person name="Kues U."/>
            <person name="Lee Y.H."/>
            <person name="Lin Y.C."/>
            <person name="Lind M."/>
            <person name="Lindquist E."/>
            <person name="Lombard V."/>
            <person name="Lucas S."/>
            <person name="Lunden K."/>
            <person name="Morin E."/>
            <person name="Murat C."/>
            <person name="Park J."/>
            <person name="Raffaello T."/>
            <person name="Rouze P."/>
            <person name="Salamov A."/>
            <person name="Schmutz J."/>
            <person name="Solheim H."/>
            <person name="Stahlberg J."/>
            <person name="Velez H."/>
            <person name="de Vries R.P."/>
            <person name="Wiebenga A."/>
            <person name="Woodward S."/>
            <person name="Yakovlev I."/>
            <person name="Garbelotto M."/>
            <person name="Martin F."/>
            <person name="Grigoriev I.V."/>
            <person name="Stenlid J."/>
        </authorList>
    </citation>
    <scope>NUCLEOTIDE SEQUENCE [LARGE SCALE GENOMIC DNA]</scope>
    <source>
        <strain evidence="1 2">TC 32-1</strain>
    </source>
</reference>
<dbReference type="RefSeq" id="XP_009544903.1">
    <property type="nucleotide sequence ID" value="XM_009546608.1"/>
</dbReference>
<accession>W4K9U2</accession>
<keyword evidence="2" id="KW-1185">Reference proteome</keyword>
<dbReference type="AlphaFoldDB" id="W4K9U2"/>
<gene>
    <name evidence="1" type="ORF">HETIRDRAFT_450383</name>
</gene>
<dbReference type="EMBL" id="KI925457">
    <property type="protein sequence ID" value="ETW82548.1"/>
    <property type="molecule type" value="Genomic_DNA"/>
</dbReference>
<organism evidence="1 2">
    <name type="scientific">Heterobasidion irregulare (strain TC 32-1)</name>
    <dbReference type="NCBI Taxonomy" id="747525"/>
    <lineage>
        <taxon>Eukaryota</taxon>
        <taxon>Fungi</taxon>
        <taxon>Dikarya</taxon>
        <taxon>Basidiomycota</taxon>
        <taxon>Agaricomycotina</taxon>
        <taxon>Agaricomycetes</taxon>
        <taxon>Russulales</taxon>
        <taxon>Bondarzewiaceae</taxon>
        <taxon>Heterobasidion</taxon>
        <taxon>Heterobasidion annosum species complex</taxon>
    </lineage>
</organism>
<dbReference type="KEGG" id="hir:HETIRDRAFT_450383"/>